<dbReference type="AlphaFoldDB" id="A0AA37UEJ1"/>
<sequence>MGARCERGMRASARSQNHSEPEPHPGDTVPENTLPPTSFDETLTQPIDMAALLAERD</sequence>
<feature type="region of interest" description="Disordered" evidence="1">
    <location>
        <begin position="1"/>
        <end position="45"/>
    </location>
</feature>
<evidence type="ECO:0000313" key="3">
    <source>
        <dbReference type="Proteomes" id="UP001157160"/>
    </source>
</evidence>
<comment type="caution">
    <text evidence="2">The sequence shown here is derived from an EMBL/GenBank/DDBJ whole genome shotgun (WGS) entry which is preliminary data.</text>
</comment>
<keyword evidence="3" id="KW-1185">Reference proteome</keyword>
<dbReference type="Proteomes" id="UP001157160">
    <property type="component" value="Unassembled WGS sequence"/>
</dbReference>
<protein>
    <submittedName>
        <fullName evidence="2">Uncharacterized protein</fullName>
    </submittedName>
</protein>
<feature type="compositionally biased region" description="Polar residues" evidence="1">
    <location>
        <begin position="30"/>
        <end position="45"/>
    </location>
</feature>
<dbReference type="EMBL" id="BSUL01000001">
    <property type="protein sequence ID" value="GMA28923.1"/>
    <property type="molecule type" value="Genomic_DNA"/>
</dbReference>
<name>A0AA37UEJ1_9MICO</name>
<accession>A0AA37UEJ1</accession>
<organism evidence="2 3">
    <name type="scientific">Arenivirga flava</name>
    <dbReference type="NCBI Taxonomy" id="1930060"/>
    <lineage>
        <taxon>Bacteria</taxon>
        <taxon>Bacillati</taxon>
        <taxon>Actinomycetota</taxon>
        <taxon>Actinomycetes</taxon>
        <taxon>Micrococcales</taxon>
        <taxon>Microbacteriaceae</taxon>
        <taxon>Arenivirga</taxon>
    </lineage>
</organism>
<proteinExistence type="predicted"/>
<reference evidence="2 3" key="1">
    <citation type="journal article" date="2014" name="Int. J. Syst. Evol. Microbiol.">
        <title>Complete genome sequence of Corynebacterium casei LMG S-19264T (=DSM 44701T), isolated from a smear-ripened cheese.</title>
        <authorList>
            <consortium name="US DOE Joint Genome Institute (JGI-PGF)"/>
            <person name="Walter F."/>
            <person name="Albersmeier A."/>
            <person name="Kalinowski J."/>
            <person name="Ruckert C."/>
        </authorList>
    </citation>
    <scope>NUCLEOTIDE SEQUENCE [LARGE SCALE GENOMIC DNA]</scope>
    <source>
        <strain evidence="2 3">NBRC 112289</strain>
    </source>
</reference>
<gene>
    <name evidence="2" type="ORF">GCM10025874_21760</name>
</gene>
<evidence type="ECO:0000256" key="1">
    <source>
        <dbReference type="SAM" id="MobiDB-lite"/>
    </source>
</evidence>
<evidence type="ECO:0000313" key="2">
    <source>
        <dbReference type="EMBL" id="GMA28923.1"/>
    </source>
</evidence>